<evidence type="ECO:0000256" key="1">
    <source>
        <dbReference type="ARBA" id="ARBA00004141"/>
    </source>
</evidence>
<dbReference type="GO" id="GO:0005886">
    <property type="term" value="C:plasma membrane"/>
    <property type="evidence" value="ECO:0007669"/>
    <property type="project" value="UniProtKB-SubCell"/>
</dbReference>
<evidence type="ECO:0000256" key="3">
    <source>
        <dbReference type="ARBA" id="ARBA00022692"/>
    </source>
</evidence>
<accession>A0ABD2A1G4</accession>
<keyword evidence="6 9" id="KW-0472">Membrane</keyword>
<keyword evidence="3 9" id="KW-0812">Transmembrane</keyword>
<dbReference type="EMBL" id="JAUDFV010000156">
    <property type="protein sequence ID" value="KAL2714461.1"/>
    <property type="molecule type" value="Genomic_DNA"/>
</dbReference>
<dbReference type="Pfam" id="PF02949">
    <property type="entry name" value="7tm_6"/>
    <property type="match status" value="1"/>
</dbReference>
<evidence type="ECO:0000256" key="9">
    <source>
        <dbReference type="RuleBase" id="RU351113"/>
    </source>
</evidence>
<keyword evidence="7 9" id="KW-0675">Receptor</keyword>
<comment type="caution">
    <text evidence="9">Lacks conserved residue(s) required for the propagation of feature annotation.</text>
</comment>
<organism evidence="10 11">
    <name type="scientific">Vespula squamosa</name>
    <name type="common">Southern yellow jacket</name>
    <name type="synonym">Wasp</name>
    <dbReference type="NCBI Taxonomy" id="30214"/>
    <lineage>
        <taxon>Eukaryota</taxon>
        <taxon>Metazoa</taxon>
        <taxon>Ecdysozoa</taxon>
        <taxon>Arthropoda</taxon>
        <taxon>Hexapoda</taxon>
        <taxon>Insecta</taxon>
        <taxon>Pterygota</taxon>
        <taxon>Neoptera</taxon>
        <taxon>Endopterygota</taxon>
        <taxon>Hymenoptera</taxon>
        <taxon>Apocrita</taxon>
        <taxon>Aculeata</taxon>
        <taxon>Vespoidea</taxon>
        <taxon>Vespidae</taxon>
        <taxon>Vespinae</taxon>
        <taxon>Vespula</taxon>
    </lineage>
</organism>
<evidence type="ECO:0000256" key="2">
    <source>
        <dbReference type="ARBA" id="ARBA00022606"/>
    </source>
</evidence>
<dbReference type="InterPro" id="IPR004117">
    <property type="entry name" value="7tm6_olfct_rcpt"/>
</dbReference>
<dbReference type="Proteomes" id="UP001607302">
    <property type="component" value="Unassembled WGS sequence"/>
</dbReference>
<keyword evidence="4 9" id="KW-0552">Olfaction</keyword>
<keyword evidence="5 9" id="KW-1133">Transmembrane helix</keyword>
<evidence type="ECO:0000256" key="5">
    <source>
        <dbReference type="ARBA" id="ARBA00022989"/>
    </source>
</evidence>
<evidence type="ECO:0000313" key="10">
    <source>
        <dbReference type="EMBL" id="KAL2714461.1"/>
    </source>
</evidence>
<reference evidence="10 11" key="1">
    <citation type="journal article" date="2024" name="Ann. Entomol. Soc. Am.">
        <title>Genomic analyses of the southern and eastern yellowjacket wasps (Hymenoptera: Vespidae) reveal evolutionary signatures of social life.</title>
        <authorList>
            <person name="Catto M.A."/>
            <person name="Caine P.B."/>
            <person name="Orr S.E."/>
            <person name="Hunt B.G."/>
            <person name="Goodisman M.A.D."/>
        </authorList>
    </citation>
    <scope>NUCLEOTIDE SEQUENCE [LARGE SCALE GENOMIC DNA]</scope>
    <source>
        <strain evidence="10">233</strain>
        <tissue evidence="10">Head and thorax</tissue>
    </source>
</reference>
<sequence length="346" mass="40446">MFHEDELNIINEYTKESKIFTLIVVNMKKKKYANNYKYNIAITHIHTRVCIYVFMYICSRIFAVTYNLYAISLISPCILNILLYSFSALDNVDLTLPFSVNINITKAGLLYYILLIYQIISLYLLMTIAGICLSSYLIAIQHACSQFSVIVYMINNIKYISFKLNYAILQTYSYCRLKIRQPFRNQKYIKNVPFDGILNEELNWIIDIITRYRRVTELIFQLPSTLKINIEIIEQTIYVVGSMFTIYANFYCGQKLINHSNTTFKELCQVPFYTFSISTQKLLLFSLTRSMKPCVLSIGGFFVSSHEVFAGVRINLMRSIKHIYLNMYICIKCTYSSPLKLVLFII</sequence>
<comment type="subcellular location">
    <subcellularLocation>
        <location evidence="9">Cell membrane</location>
        <topology evidence="9">Multi-pass membrane protein</topology>
    </subcellularLocation>
    <subcellularLocation>
        <location evidence="1">Membrane</location>
        <topology evidence="1">Multi-pass membrane protein</topology>
    </subcellularLocation>
</comment>
<evidence type="ECO:0000256" key="7">
    <source>
        <dbReference type="ARBA" id="ARBA00023170"/>
    </source>
</evidence>
<gene>
    <name evidence="10" type="ORF">V1478_015646</name>
</gene>
<name>A0ABD2A1G4_VESSQ</name>
<feature type="transmembrane region" description="Helical" evidence="9">
    <location>
        <begin position="109"/>
        <end position="138"/>
    </location>
</feature>
<dbReference type="AlphaFoldDB" id="A0ABD2A1G4"/>
<evidence type="ECO:0000256" key="4">
    <source>
        <dbReference type="ARBA" id="ARBA00022725"/>
    </source>
</evidence>
<keyword evidence="2 9" id="KW-0716">Sensory transduction</keyword>
<protein>
    <recommendedName>
        <fullName evidence="9">Odorant receptor</fullName>
    </recommendedName>
</protein>
<dbReference type="GO" id="GO:0007608">
    <property type="term" value="P:sensory perception of smell"/>
    <property type="evidence" value="ECO:0007669"/>
    <property type="project" value="UniProtKB-KW"/>
</dbReference>
<comment type="similarity">
    <text evidence="9">Belongs to the insect chemoreceptor superfamily. Heteromeric odorant receptor channel (TC 1.A.69) family.</text>
</comment>
<dbReference type="GO" id="GO:0007165">
    <property type="term" value="P:signal transduction"/>
    <property type="evidence" value="ECO:0007669"/>
    <property type="project" value="UniProtKB-KW"/>
</dbReference>
<proteinExistence type="inferred from homology"/>
<feature type="transmembrane region" description="Helical" evidence="9">
    <location>
        <begin position="68"/>
        <end position="89"/>
    </location>
</feature>
<evidence type="ECO:0000313" key="11">
    <source>
        <dbReference type="Proteomes" id="UP001607302"/>
    </source>
</evidence>
<keyword evidence="8 9" id="KW-0807">Transducer</keyword>
<evidence type="ECO:0000256" key="6">
    <source>
        <dbReference type="ARBA" id="ARBA00023136"/>
    </source>
</evidence>
<comment type="caution">
    <text evidence="10">The sequence shown here is derived from an EMBL/GenBank/DDBJ whole genome shotgun (WGS) entry which is preliminary data.</text>
</comment>
<dbReference type="PANTHER" id="PTHR21137">
    <property type="entry name" value="ODORANT RECEPTOR"/>
    <property type="match status" value="1"/>
</dbReference>
<dbReference type="PANTHER" id="PTHR21137:SF42">
    <property type="entry name" value="ODORANT RECEPTOR 83A"/>
    <property type="match status" value="1"/>
</dbReference>
<keyword evidence="11" id="KW-1185">Reference proteome</keyword>
<evidence type="ECO:0000256" key="8">
    <source>
        <dbReference type="ARBA" id="ARBA00023224"/>
    </source>
</evidence>